<dbReference type="Ensembl" id="ENSBIXT00000011932.1">
    <property type="protein sequence ID" value="ENSBIXP00000002429.1"/>
    <property type="gene ID" value="ENSBIXG00000008895.1"/>
</dbReference>
<dbReference type="OMA" id="CPRTYFH"/>
<dbReference type="Proteomes" id="UP000314981">
    <property type="component" value="Chromosome 12"/>
</dbReference>
<reference evidence="2 3" key="1">
    <citation type="submission" date="2018-11" db="EMBL/GenBank/DDBJ databases">
        <title>Haplotype-resolved cattle genomes.</title>
        <authorList>
            <person name="Low W.Y."/>
            <person name="Tearle R."/>
            <person name="Bickhart D.M."/>
            <person name="Rosen B.D."/>
            <person name="Koren S."/>
            <person name="Rhie A."/>
            <person name="Hiendleder S."/>
            <person name="Phillippy A.M."/>
            <person name="Smith T.P.L."/>
            <person name="Williams J.L."/>
        </authorList>
    </citation>
    <scope>NUCLEOTIDE SEQUENCE [LARGE SCALE GENOMIC DNA]</scope>
</reference>
<proteinExistence type="predicted"/>
<evidence type="ECO:0000313" key="2">
    <source>
        <dbReference type="Proteomes" id="UP000314981"/>
    </source>
</evidence>
<name>A0A4W2BTZ4_BOBOX</name>
<accession>A0A4W2BTZ4</accession>
<evidence type="ECO:0000313" key="1">
    <source>
        <dbReference type="Ensembl" id="ENSBIXP00000002429.1"/>
    </source>
</evidence>
<organism evidence="1 2">
    <name type="scientific">Bos indicus x Bos taurus</name>
    <name type="common">Hybrid cattle</name>
    <dbReference type="NCBI Taxonomy" id="30522"/>
    <lineage>
        <taxon>Eukaryota</taxon>
        <taxon>Metazoa</taxon>
        <taxon>Chordata</taxon>
        <taxon>Craniata</taxon>
        <taxon>Vertebrata</taxon>
        <taxon>Euteleostomi</taxon>
        <taxon>Mammalia</taxon>
        <taxon>Eutheria</taxon>
        <taxon>Laurasiatheria</taxon>
        <taxon>Artiodactyla</taxon>
        <taxon>Ruminantia</taxon>
        <taxon>Pecora</taxon>
        <taxon>Bovidae</taxon>
        <taxon>Bovinae</taxon>
        <taxon>Bos</taxon>
    </lineage>
</organism>
<dbReference type="GeneTree" id="ENSGT00550000076230"/>
<dbReference type="Ensembl" id="ENSBIXT00005034515.1">
    <property type="protein sequence ID" value="ENSBIXP00005020929.1"/>
    <property type="gene ID" value="ENSBIXG00005023942.1"/>
</dbReference>
<evidence type="ECO:0000313" key="3">
    <source>
        <dbReference type="Proteomes" id="UP000429181"/>
    </source>
</evidence>
<keyword evidence="2" id="KW-1185">Reference proteome</keyword>
<dbReference type="AlphaFoldDB" id="A0A4W2BTZ4"/>
<reference evidence="1" key="2">
    <citation type="submission" date="2025-05" db="UniProtKB">
        <authorList>
            <consortium name="Ensembl"/>
        </authorList>
    </citation>
    <scope>IDENTIFICATION</scope>
</reference>
<sequence length="70" mass="8377">MTTHSSILAWKIPWTEEPSRLQCIGLYLHTERTPWVLKMAKFFNYSKNMTKILPCKFLLSYRIILLELEC</sequence>
<protein>
    <submittedName>
        <fullName evidence="1">Uncharacterized protein</fullName>
    </submittedName>
</protein>
<dbReference type="Proteomes" id="UP000429181">
    <property type="component" value="Chromosome 12"/>
</dbReference>